<keyword evidence="2" id="KW-0472">Membrane</keyword>
<feature type="region of interest" description="Disordered" evidence="1">
    <location>
        <begin position="427"/>
        <end position="459"/>
    </location>
</feature>
<evidence type="ECO:0000313" key="3">
    <source>
        <dbReference type="EMBL" id="CAA6830450.1"/>
    </source>
</evidence>
<feature type="transmembrane region" description="Helical" evidence="2">
    <location>
        <begin position="206"/>
        <end position="225"/>
    </location>
</feature>
<organism evidence="3">
    <name type="scientific">uncultured Aureispira sp</name>
    <dbReference type="NCBI Taxonomy" id="1331704"/>
    <lineage>
        <taxon>Bacteria</taxon>
        <taxon>Pseudomonadati</taxon>
        <taxon>Bacteroidota</taxon>
        <taxon>Saprospiria</taxon>
        <taxon>Saprospirales</taxon>
        <taxon>Saprospiraceae</taxon>
        <taxon>Aureispira</taxon>
        <taxon>environmental samples</taxon>
    </lineage>
</organism>
<name>A0A6S6UM86_9BACT</name>
<feature type="transmembrane region" description="Helical" evidence="2">
    <location>
        <begin position="123"/>
        <end position="144"/>
    </location>
</feature>
<dbReference type="EMBL" id="CACVAQ010000555">
    <property type="protein sequence ID" value="CAA6830450.1"/>
    <property type="molecule type" value="Genomic_DNA"/>
</dbReference>
<keyword evidence="2" id="KW-1133">Transmembrane helix</keyword>
<reference evidence="3" key="1">
    <citation type="submission" date="2020-01" db="EMBL/GenBank/DDBJ databases">
        <authorList>
            <person name="Meier V. D."/>
            <person name="Meier V D."/>
        </authorList>
    </citation>
    <scope>NUCLEOTIDE SEQUENCE</scope>
    <source>
        <strain evidence="3">HLG_WM_MAG_10</strain>
    </source>
</reference>
<proteinExistence type="predicted"/>
<keyword evidence="2" id="KW-0812">Transmembrane</keyword>
<feature type="transmembrane region" description="Helical" evidence="2">
    <location>
        <begin position="164"/>
        <end position="186"/>
    </location>
</feature>
<dbReference type="AlphaFoldDB" id="A0A6S6UM86"/>
<evidence type="ECO:0000256" key="1">
    <source>
        <dbReference type="SAM" id="MobiDB-lite"/>
    </source>
</evidence>
<accession>A0A6S6UM86</accession>
<sequence length="459" mass="51157">MAKQQIKSLEDIIAFKTQMKTLKECETMVSYAQSQGKVVPSHILKQMSDLSAISHELNHELKAGGAEDQLDPRSMNMALIGSLHNDLAQVIAPATPATVLLMENSKRKGLFGLLGPVPLVRRLNMITMICLLTFLGLFAADWGMEENIIDSYTINGDIFSYKGWKFIVNELVILCMAALGGSFYALFEVYKYITKNSYDPKYDSIYWIRFVLGIVSGVILAQFIFISPDILGEDAGAVAANASKSRELGGFMSYKPLLAFLGGFSARVVHKILNSMVEAIETFISGSARDMVVAREEAAKVKMQQQMDSIKLKTAQIEGAERMKSTIQLMQLKEEMNHGANKDDIAFRLNQIMDEYMKPVGGVDINFSKTHQPAQPNNTTINNNNNANVHVPIVEDDYYPEVEDNFDEPIFNEQGDEVVINDVDTIDIPDFPDDLDNPDFPMPGDIKDDFDPNDPNLKV</sequence>
<evidence type="ECO:0000256" key="2">
    <source>
        <dbReference type="SAM" id="Phobius"/>
    </source>
</evidence>
<gene>
    <name evidence="3" type="ORF">HELGO_WM27420</name>
</gene>
<feature type="compositionally biased region" description="Acidic residues" evidence="1">
    <location>
        <begin position="427"/>
        <end position="437"/>
    </location>
</feature>
<protein>
    <submittedName>
        <fullName evidence="3">Uncharacterized protein</fullName>
    </submittedName>
</protein>